<organism evidence="1 2">
    <name type="scientific">Massilicoli timonensis</name>
    <dbReference type="NCBI Taxonomy" id="2015901"/>
    <lineage>
        <taxon>Bacteria</taxon>
        <taxon>Bacillati</taxon>
        <taxon>Bacillota</taxon>
        <taxon>Erysipelotrichia</taxon>
        <taxon>Erysipelotrichales</taxon>
        <taxon>Erysipelotrichaceae</taxon>
        <taxon>Massilicoli</taxon>
    </lineage>
</organism>
<accession>A0ABT1SNC8</accession>
<gene>
    <name evidence="1" type="ORF">NE663_10795</name>
</gene>
<protein>
    <submittedName>
        <fullName evidence="1">Oxidoreductase</fullName>
    </submittedName>
</protein>
<dbReference type="EMBL" id="JANGCH010000030">
    <property type="protein sequence ID" value="MCQ5122734.1"/>
    <property type="molecule type" value="Genomic_DNA"/>
</dbReference>
<dbReference type="RefSeq" id="WP_102269688.1">
    <property type="nucleotide sequence ID" value="NZ_DBEZTG010000211.1"/>
</dbReference>
<keyword evidence="2" id="KW-1185">Reference proteome</keyword>
<proteinExistence type="predicted"/>
<evidence type="ECO:0000313" key="1">
    <source>
        <dbReference type="EMBL" id="MCQ5122734.1"/>
    </source>
</evidence>
<evidence type="ECO:0000313" key="2">
    <source>
        <dbReference type="Proteomes" id="UP001524435"/>
    </source>
</evidence>
<dbReference type="Proteomes" id="UP001524435">
    <property type="component" value="Unassembled WGS sequence"/>
</dbReference>
<reference evidence="1 2" key="1">
    <citation type="submission" date="2022-06" db="EMBL/GenBank/DDBJ databases">
        <title>Isolation of gut microbiota from human fecal samples.</title>
        <authorList>
            <person name="Pamer E.G."/>
            <person name="Barat B."/>
            <person name="Waligurski E."/>
            <person name="Medina S."/>
            <person name="Paddock L."/>
            <person name="Mostad J."/>
        </authorList>
    </citation>
    <scope>NUCLEOTIDE SEQUENCE [LARGE SCALE GENOMIC DNA]</scope>
    <source>
        <strain evidence="1 2">DFI.6.1</strain>
    </source>
</reference>
<name>A0ABT1SNC8_9FIRM</name>
<sequence length="66" mass="7763">MNITLLTPKDCLYLEDLLNQTFTCLKRFEEESALLTTPELKTTHKKVMKDIKQLYQTMLSIIEEVN</sequence>
<comment type="caution">
    <text evidence="1">The sequence shown here is derived from an EMBL/GenBank/DDBJ whole genome shotgun (WGS) entry which is preliminary data.</text>
</comment>